<evidence type="ECO:0000313" key="2">
    <source>
        <dbReference type="Proteomes" id="UP000887572"/>
    </source>
</evidence>
<feature type="domain" description="PAZ" evidence="1">
    <location>
        <begin position="10"/>
        <end position="123"/>
    </location>
</feature>
<evidence type="ECO:0000259" key="1">
    <source>
        <dbReference type="PROSITE" id="PS50821"/>
    </source>
</evidence>
<dbReference type="Proteomes" id="UP000887572">
    <property type="component" value="Unplaced"/>
</dbReference>
<sequence length="189" mass="21606">MVLVSVYCAQLLNIKVRLLREKLTHPADREAVLRLLKGKQVRTTYADRNGFKKTFFIDGLTTDGAAHVMAYGRLPRPYNINVAAHYFARHRIRLHNPYTQCIVEHPIRGEDRFYPMELLEIVDDASFITGQIQAGLGRVFTEIRDRHSSSKTESSEESDDDETLTGFQTYTDDFAYTGRALCSQGAPRY</sequence>
<proteinExistence type="predicted"/>
<organism evidence="2 3">
    <name type="scientific">Globodera rostochiensis</name>
    <name type="common">Golden nematode worm</name>
    <name type="synonym">Heterodera rostochiensis</name>
    <dbReference type="NCBI Taxonomy" id="31243"/>
    <lineage>
        <taxon>Eukaryota</taxon>
        <taxon>Metazoa</taxon>
        <taxon>Ecdysozoa</taxon>
        <taxon>Nematoda</taxon>
        <taxon>Chromadorea</taxon>
        <taxon>Rhabditida</taxon>
        <taxon>Tylenchina</taxon>
        <taxon>Tylenchomorpha</taxon>
        <taxon>Tylenchoidea</taxon>
        <taxon>Heteroderidae</taxon>
        <taxon>Heteroderinae</taxon>
        <taxon>Globodera</taxon>
    </lineage>
</organism>
<dbReference type="PROSITE" id="PS50821">
    <property type="entry name" value="PAZ"/>
    <property type="match status" value="1"/>
</dbReference>
<evidence type="ECO:0000313" key="3">
    <source>
        <dbReference type="WBParaSite" id="Gr19_v10_g5296.t1"/>
    </source>
</evidence>
<dbReference type="InterPro" id="IPR003100">
    <property type="entry name" value="PAZ_dom"/>
</dbReference>
<dbReference type="GO" id="GO:0003723">
    <property type="term" value="F:RNA binding"/>
    <property type="evidence" value="ECO:0007669"/>
    <property type="project" value="InterPro"/>
</dbReference>
<protein>
    <recommendedName>
        <fullName evidence="1">PAZ domain-containing protein</fullName>
    </recommendedName>
</protein>
<dbReference type="Gene3D" id="2.170.260.10">
    <property type="entry name" value="paz domain"/>
    <property type="match status" value="1"/>
</dbReference>
<dbReference type="InterPro" id="IPR036085">
    <property type="entry name" value="PAZ_dom_sf"/>
</dbReference>
<name>A0A914HWF9_GLORO</name>
<dbReference type="AlphaFoldDB" id="A0A914HWF9"/>
<keyword evidence="2" id="KW-1185">Reference proteome</keyword>
<dbReference type="WBParaSite" id="Gr19_v10_g5296.t1">
    <property type="protein sequence ID" value="Gr19_v10_g5296.t1"/>
    <property type="gene ID" value="Gr19_v10_g5296"/>
</dbReference>
<dbReference type="Pfam" id="PF02170">
    <property type="entry name" value="PAZ"/>
    <property type="match status" value="1"/>
</dbReference>
<accession>A0A914HWF9</accession>
<reference evidence="3" key="1">
    <citation type="submission" date="2022-11" db="UniProtKB">
        <authorList>
            <consortium name="WormBaseParasite"/>
        </authorList>
    </citation>
    <scope>IDENTIFICATION</scope>
</reference>
<dbReference type="SUPFAM" id="SSF101690">
    <property type="entry name" value="PAZ domain"/>
    <property type="match status" value="1"/>
</dbReference>